<dbReference type="Pfam" id="PF13583">
    <property type="entry name" value="Reprolysin_4"/>
    <property type="match status" value="1"/>
</dbReference>
<dbReference type="RefSeq" id="WP_330194810.1">
    <property type="nucleotide sequence ID" value="NZ_JAZDRO010000001.1"/>
</dbReference>
<keyword evidence="1" id="KW-0732">Signal</keyword>
<evidence type="ECO:0000313" key="3">
    <source>
        <dbReference type="Proteomes" id="UP001310692"/>
    </source>
</evidence>
<reference evidence="2 3" key="1">
    <citation type="submission" date="2024-01" db="EMBL/GenBank/DDBJ databases">
        <title>Hyphobacterium bacterium isolated from marine sediment.</title>
        <authorList>
            <person name="Zhao S."/>
        </authorList>
    </citation>
    <scope>NUCLEOTIDE SEQUENCE [LARGE SCALE GENOMIC DNA]</scope>
    <source>
        <strain evidence="2 3">Y60-23</strain>
    </source>
</reference>
<keyword evidence="3" id="KW-1185">Reference proteome</keyword>
<feature type="signal peptide" evidence="1">
    <location>
        <begin position="1"/>
        <end position="20"/>
    </location>
</feature>
<accession>A0ABU7LUN6</accession>
<gene>
    <name evidence="2" type="ORF">V0U35_01160</name>
</gene>
<evidence type="ECO:0000256" key="1">
    <source>
        <dbReference type="SAM" id="SignalP"/>
    </source>
</evidence>
<organism evidence="2 3">
    <name type="scientific">Hyphobacterium marinum</name>
    <dbReference type="NCBI Taxonomy" id="3116574"/>
    <lineage>
        <taxon>Bacteria</taxon>
        <taxon>Pseudomonadati</taxon>
        <taxon>Pseudomonadota</taxon>
        <taxon>Alphaproteobacteria</taxon>
        <taxon>Maricaulales</taxon>
        <taxon>Maricaulaceae</taxon>
        <taxon>Hyphobacterium</taxon>
    </lineage>
</organism>
<dbReference type="EMBL" id="JAZDRO010000001">
    <property type="protein sequence ID" value="MEE2565272.1"/>
    <property type="molecule type" value="Genomic_DNA"/>
</dbReference>
<dbReference type="SUPFAM" id="SSF55486">
    <property type="entry name" value="Metalloproteases ('zincins'), catalytic domain"/>
    <property type="match status" value="1"/>
</dbReference>
<dbReference type="Proteomes" id="UP001310692">
    <property type="component" value="Unassembled WGS sequence"/>
</dbReference>
<comment type="caution">
    <text evidence="2">The sequence shown here is derived from an EMBL/GenBank/DDBJ whole genome shotgun (WGS) entry which is preliminary data.</text>
</comment>
<protein>
    <submittedName>
        <fullName evidence="2">M12 family metallo-peptidase</fullName>
    </submittedName>
</protein>
<dbReference type="Gene3D" id="3.40.390.10">
    <property type="entry name" value="Collagenase (Catalytic Domain)"/>
    <property type="match status" value="1"/>
</dbReference>
<dbReference type="InterPro" id="IPR024079">
    <property type="entry name" value="MetalloPept_cat_dom_sf"/>
</dbReference>
<name>A0ABU7LUN6_9PROT</name>
<proteinExistence type="predicted"/>
<feature type="chain" id="PRO_5045687428" evidence="1">
    <location>
        <begin position="21"/>
        <end position="725"/>
    </location>
</feature>
<sequence>MFARIFLLLALAAAGTPAGAQSLFEAGDGLIAEAHATAPDRPAGQHFTRLNPAVMEMQPGETVAINLGPGGEAVLDRLNVTEAGTLVWTGRMDGGGLDNRVILTRTGRDVFGRIQTDSGMWAIVPDGAGGHVLFQHGENAVTPPWGDDGISLPAANDLIAARVPVMQSDGTGSPAVDAGSLGTIDIAVFYTSSVVDTWGTATGGRIQYLMALLDQALIDSDTGLRARLVHTGLIAANNTTGNFPTVEDMRQGAGLNEAGDNGQDFRAMYPIRNAKGADLVVLLRNYRLPSMANCGNAFIPNGTGDSITFQYNTLGVAAVSDWIDGNDGDLSDGYGFCADFTFAHEIGHNLGLAHDEANAAGTNEGVRDYARGYRRNCFTRTIMAYDSTNNSFPCLGGGAPGSGPGNEAEAPYFSNPAITDCYGGICGVADQADSARTLREEGRNVQIFRDPAGNLRSAVLPLTRAVGIGQTATAFATVINPAGNGDTATNCGLQVPGAGTRFSYQTTDATNALTGTANTPVDIPAGGAQSFLFSLTSPTSFIDNSQSSVDSGNDETAIFIEAFCDNRRSADYTAGVNSFRFQSELFPGPDIVAVAGTPSVPGIVEVPQTGSFVGFFVVAISNLGAASIVTAEAVAGPNASSEIASVEICQTDPVTSACLAPRGDSVATNLGQNATATYAVFVRGNGNAIPNGPADNRIFVRFTSPGTPIQAGGLRGETSVAVRTP</sequence>
<evidence type="ECO:0000313" key="2">
    <source>
        <dbReference type="EMBL" id="MEE2565272.1"/>
    </source>
</evidence>